<dbReference type="InterPro" id="IPR001791">
    <property type="entry name" value="Laminin_G"/>
</dbReference>
<dbReference type="Gene3D" id="2.60.120.200">
    <property type="match status" value="2"/>
</dbReference>
<keyword evidence="4" id="KW-1185">Reference proteome</keyword>
<comment type="caution">
    <text evidence="3">The sequence shown here is derived from an EMBL/GenBank/DDBJ whole genome shotgun (WGS) entry which is preliminary data.</text>
</comment>
<dbReference type="PROSITE" id="PS50025">
    <property type="entry name" value="LAM_G_DOMAIN"/>
    <property type="match status" value="1"/>
</dbReference>
<dbReference type="AlphaFoldDB" id="A0A4D9DG84"/>
<name>A0A4D9DG84_9SAUR</name>
<organism evidence="3 4">
    <name type="scientific">Platysternon megacephalum</name>
    <name type="common">big-headed turtle</name>
    <dbReference type="NCBI Taxonomy" id="55544"/>
    <lineage>
        <taxon>Eukaryota</taxon>
        <taxon>Metazoa</taxon>
        <taxon>Chordata</taxon>
        <taxon>Craniata</taxon>
        <taxon>Vertebrata</taxon>
        <taxon>Euteleostomi</taxon>
        <taxon>Archelosauria</taxon>
        <taxon>Testudinata</taxon>
        <taxon>Testudines</taxon>
        <taxon>Cryptodira</taxon>
        <taxon>Durocryptodira</taxon>
        <taxon>Testudinoidea</taxon>
        <taxon>Platysternidae</taxon>
        <taxon>Platysternon</taxon>
    </lineage>
</organism>
<evidence type="ECO:0000259" key="2">
    <source>
        <dbReference type="PROSITE" id="PS50025"/>
    </source>
</evidence>
<comment type="caution">
    <text evidence="1">Lacks conserved residue(s) required for the propagation of feature annotation.</text>
</comment>
<proteinExistence type="predicted"/>
<dbReference type="CDD" id="cd00110">
    <property type="entry name" value="LamG"/>
    <property type="match status" value="1"/>
</dbReference>
<dbReference type="SUPFAM" id="SSF49899">
    <property type="entry name" value="Concanavalin A-like lectins/glucanases"/>
    <property type="match status" value="2"/>
</dbReference>
<evidence type="ECO:0000256" key="1">
    <source>
        <dbReference type="PROSITE-ProRule" id="PRU00122"/>
    </source>
</evidence>
<dbReference type="Proteomes" id="UP000297703">
    <property type="component" value="Unassembled WGS sequence"/>
</dbReference>
<evidence type="ECO:0000313" key="4">
    <source>
        <dbReference type="Proteomes" id="UP000297703"/>
    </source>
</evidence>
<dbReference type="OrthoDB" id="6275838at2759"/>
<dbReference type="Pfam" id="PF02210">
    <property type="entry name" value="Laminin_G_2"/>
    <property type="match status" value="1"/>
</dbReference>
<dbReference type="Pfam" id="PF00054">
    <property type="entry name" value="Laminin_G_1"/>
    <property type="match status" value="1"/>
</dbReference>
<dbReference type="SMART" id="SM00282">
    <property type="entry name" value="LamG"/>
    <property type="match status" value="1"/>
</dbReference>
<evidence type="ECO:0000313" key="3">
    <source>
        <dbReference type="EMBL" id="TFJ95998.1"/>
    </source>
</evidence>
<protein>
    <submittedName>
        <fullName evidence="3">NADH:ubiquinone oxidoreductase subunit M</fullName>
    </submittedName>
</protein>
<dbReference type="STRING" id="55544.A0A4D9DG84"/>
<dbReference type="InterPro" id="IPR013320">
    <property type="entry name" value="ConA-like_dom_sf"/>
</dbReference>
<sequence length="325" mass="34734">MGNPLLVCRPLPQQDGHCFQVLPGEEGALNIGRHWGDVTPAATIFIDLRKGVIFFGDMGDHSDWFVLGLRRGKAEMQISSVMTNISVRGGQRLDDGHWHRMLVMNEGDSVRLEVDGDELLTLGHVSICWGRVPRSPPVNLPPVFAPPDLAGGAAPPNGSWGLAVELGLRAPRQTGLVLAVGAPDGTLVLTLALQPTALVARLGNRTELRLPLPEGPCLDAPLRLQVSPTQLALRLGDHGDTLPGQPPDFQWLQGAWLGQEGRLFIGGLPEGGQTPRPQEWGAFQGCLQGIRVQGHQLDLDSALFRSDSIWAHSCPGGHEAAAGGS</sequence>
<reference evidence="3 4" key="2">
    <citation type="submission" date="2019-04" db="EMBL/GenBank/DDBJ databases">
        <title>The genome sequence of big-headed turtle.</title>
        <authorList>
            <person name="Gong S."/>
        </authorList>
    </citation>
    <scope>NUCLEOTIDE SEQUENCE [LARGE SCALE GENOMIC DNA]</scope>
    <source>
        <strain evidence="3">DO16091913</strain>
        <tissue evidence="3">Muscle</tissue>
    </source>
</reference>
<keyword evidence="3" id="KW-0830">Ubiquinone</keyword>
<accession>A0A4D9DG84</accession>
<reference evidence="3 4" key="1">
    <citation type="submission" date="2019-04" db="EMBL/GenBank/DDBJ databases">
        <title>Draft genome of the big-headed turtle Platysternon megacephalum.</title>
        <authorList>
            <person name="Gong S."/>
        </authorList>
    </citation>
    <scope>NUCLEOTIDE SEQUENCE [LARGE SCALE GENOMIC DNA]</scope>
    <source>
        <strain evidence="3">DO16091913</strain>
        <tissue evidence="3">Muscle</tissue>
    </source>
</reference>
<feature type="domain" description="Laminin G" evidence="2">
    <location>
        <begin position="1"/>
        <end position="314"/>
    </location>
</feature>
<dbReference type="EMBL" id="QXTE01000890">
    <property type="protein sequence ID" value="TFJ95998.1"/>
    <property type="molecule type" value="Genomic_DNA"/>
</dbReference>
<gene>
    <name evidence="3" type="ORF">DR999_PMT22260</name>
</gene>